<keyword evidence="2" id="KW-1185">Reference proteome</keyword>
<accession>A0A521FMU6</accession>
<dbReference type="AlphaFoldDB" id="A0A521FMU6"/>
<protein>
    <recommendedName>
        <fullName evidence="3">FHA domain-containing protein</fullName>
    </recommendedName>
</protein>
<dbReference type="Proteomes" id="UP000320300">
    <property type="component" value="Unassembled WGS sequence"/>
</dbReference>
<dbReference type="OrthoDB" id="944636at2"/>
<evidence type="ECO:0000313" key="1">
    <source>
        <dbReference type="EMBL" id="SMO97436.1"/>
    </source>
</evidence>
<sequence length="270" mass="29870">MFDFFKRNTKLDAKGIRDAILQFIKEELQQLDGGEGSALQSVSLFVSPNEEEKFLYEAALYNGNTEKLREDVQRIADNFALDLPADWQLALQFEDELPSGTLRSNEIKARLKLTMSAPAEVTQPAGASVTGIGAAVKVSLKVLKGKAEQDEYILKPEAGKRINIGREAIIQANDGSLRINHIAFPEDPAYESNKYISRQHAHIEWDVPSASFKLYADEGGVPPGNKTKIRTAHDESINKLNSTAVGYPLKDRDQIILGDAAILEFTVILQ</sequence>
<name>A0A521FMU6_9SPHI</name>
<reference evidence="1 2" key="1">
    <citation type="submission" date="2017-05" db="EMBL/GenBank/DDBJ databases">
        <authorList>
            <person name="Varghese N."/>
            <person name="Submissions S."/>
        </authorList>
    </citation>
    <scope>NUCLEOTIDE SEQUENCE [LARGE SCALE GENOMIC DNA]</scope>
    <source>
        <strain evidence="1 2">DSM 19036</strain>
    </source>
</reference>
<proteinExistence type="predicted"/>
<dbReference type="Gene3D" id="2.60.200.20">
    <property type="match status" value="1"/>
</dbReference>
<evidence type="ECO:0000313" key="2">
    <source>
        <dbReference type="Proteomes" id="UP000320300"/>
    </source>
</evidence>
<organism evidence="1 2">
    <name type="scientific">Pedobacter westerhofensis</name>
    <dbReference type="NCBI Taxonomy" id="425512"/>
    <lineage>
        <taxon>Bacteria</taxon>
        <taxon>Pseudomonadati</taxon>
        <taxon>Bacteroidota</taxon>
        <taxon>Sphingobacteriia</taxon>
        <taxon>Sphingobacteriales</taxon>
        <taxon>Sphingobacteriaceae</taxon>
        <taxon>Pedobacter</taxon>
    </lineage>
</organism>
<dbReference type="EMBL" id="FXTN01000014">
    <property type="protein sequence ID" value="SMO97436.1"/>
    <property type="molecule type" value="Genomic_DNA"/>
</dbReference>
<gene>
    <name evidence="1" type="ORF">SAMN06265348_11453</name>
</gene>
<dbReference type="RefSeq" id="WP_142530702.1">
    <property type="nucleotide sequence ID" value="NZ_CBCSJO010000013.1"/>
</dbReference>
<evidence type="ECO:0008006" key="3">
    <source>
        <dbReference type="Google" id="ProtNLM"/>
    </source>
</evidence>